<gene>
    <name evidence="2" type="ORF">Rin_00011530</name>
</gene>
<dbReference type="EMBL" id="AGCA01000287">
    <property type="protein sequence ID" value="EGY28891.1"/>
    <property type="molecule type" value="Genomic_DNA"/>
</dbReference>
<comment type="caution">
    <text evidence="2">The sequence shown here is derived from an EMBL/GenBank/DDBJ whole genome shotgun (WGS) entry which is preliminary data.</text>
</comment>
<protein>
    <submittedName>
        <fullName evidence="2">Uncharacterized protein</fullName>
    </submittedName>
</protein>
<evidence type="ECO:0000256" key="1">
    <source>
        <dbReference type="SAM" id="Phobius"/>
    </source>
</evidence>
<keyword evidence="1" id="KW-0472">Membrane</keyword>
<evidence type="ECO:0000313" key="3">
    <source>
        <dbReference type="Proteomes" id="UP000004116"/>
    </source>
</evidence>
<name>G2GZD8_9ENTR</name>
<organism evidence="2 3">
    <name type="scientific">Candidatus Regiella insecticola 5.15</name>
    <dbReference type="NCBI Taxonomy" id="1005043"/>
    <lineage>
        <taxon>Bacteria</taxon>
        <taxon>Pseudomonadati</taxon>
        <taxon>Pseudomonadota</taxon>
        <taxon>Gammaproteobacteria</taxon>
        <taxon>Enterobacterales</taxon>
        <taxon>Enterobacteriaceae</taxon>
        <taxon>aphid secondary symbionts</taxon>
        <taxon>Candidatus Regiella</taxon>
    </lineage>
</organism>
<keyword evidence="1" id="KW-0812">Transmembrane</keyword>
<accession>G2GZD8</accession>
<sequence>MEENLQAASSHYPLFVDHSIIAAALLAAGCSLYPMNFELRQGGNQADPGSVQIVHDRG</sequence>
<dbReference type="AlphaFoldDB" id="G2GZD8"/>
<feature type="transmembrane region" description="Helical" evidence="1">
    <location>
        <begin position="12"/>
        <end position="33"/>
    </location>
</feature>
<reference evidence="2 3" key="1">
    <citation type="journal article" date="2012" name="Genome Res.">
        <title>Genomic basis of endosymbiont-conferred protection against an insect parasitoid.</title>
        <authorList>
            <person name="Hansen A.K."/>
            <person name="Vorburger C."/>
            <person name="Moran N.A."/>
        </authorList>
    </citation>
    <scope>NUCLEOTIDE SEQUENCE [LARGE SCALE GENOMIC DNA]</scope>
    <source>
        <strain evidence="3">R5.15</strain>
    </source>
</reference>
<dbReference type="RefSeq" id="WP_006706826.1">
    <property type="nucleotide sequence ID" value="NZ_AGCA01000287.1"/>
</dbReference>
<evidence type="ECO:0000313" key="2">
    <source>
        <dbReference type="EMBL" id="EGY28891.1"/>
    </source>
</evidence>
<keyword evidence="1" id="KW-1133">Transmembrane helix</keyword>
<proteinExistence type="predicted"/>
<dbReference type="Proteomes" id="UP000004116">
    <property type="component" value="Unassembled WGS sequence"/>
</dbReference>
<keyword evidence="3" id="KW-1185">Reference proteome</keyword>